<comment type="caution">
    <text evidence="1">The sequence shown here is derived from an EMBL/GenBank/DDBJ whole genome shotgun (WGS) entry which is preliminary data.</text>
</comment>
<accession>A0ACC3TLI2</accession>
<proteinExistence type="predicted"/>
<protein>
    <submittedName>
        <fullName evidence="1">LicD family-domain-containing protein</fullName>
    </submittedName>
</protein>
<organism evidence="1 2">
    <name type="scientific">Lipomyces orientalis</name>
    <dbReference type="NCBI Taxonomy" id="1233043"/>
    <lineage>
        <taxon>Eukaryota</taxon>
        <taxon>Fungi</taxon>
        <taxon>Dikarya</taxon>
        <taxon>Ascomycota</taxon>
        <taxon>Saccharomycotina</taxon>
        <taxon>Lipomycetes</taxon>
        <taxon>Lipomycetales</taxon>
        <taxon>Lipomycetaceae</taxon>
        <taxon>Lipomyces</taxon>
    </lineage>
</organism>
<feature type="non-terminal residue" evidence="1">
    <location>
        <position position="306"/>
    </location>
</feature>
<gene>
    <name evidence="1" type="ORF">V1517DRAFT_243203</name>
</gene>
<reference evidence="2" key="1">
    <citation type="journal article" date="2024" name="Front. Bioeng. Biotechnol.">
        <title>Genome-scale model development and genomic sequencing of the oleaginous clade Lipomyces.</title>
        <authorList>
            <person name="Czajka J.J."/>
            <person name="Han Y."/>
            <person name="Kim J."/>
            <person name="Mondo S.J."/>
            <person name="Hofstad B.A."/>
            <person name="Robles A."/>
            <person name="Haridas S."/>
            <person name="Riley R."/>
            <person name="LaButti K."/>
            <person name="Pangilinan J."/>
            <person name="Andreopoulos W."/>
            <person name="Lipzen A."/>
            <person name="Yan J."/>
            <person name="Wang M."/>
            <person name="Ng V."/>
            <person name="Grigoriev I.V."/>
            <person name="Spatafora J.W."/>
            <person name="Magnuson J.K."/>
            <person name="Baker S.E."/>
            <person name="Pomraning K.R."/>
        </authorList>
    </citation>
    <scope>NUCLEOTIDE SEQUENCE [LARGE SCALE GENOMIC DNA]</scope>
    <source>
        <strain evidence="2">CBS 10300</strain>
    </source>
</reference>
<feature type="non-terminal residue" evidence="1">
    <location>
        <position position="1"/>
    </location>
</feature>
<dbReference type="Proteomes" id="UP001489719">
    <property type="component" value="Unassembled WGS sequence"/>
</dbReference>
<name>A0ACC3TLI2_9ASCO</name>
<dbReference type="EMBL" id="MU970089">
    <property type="protein sequence ID" value="KAK9321850.1"/>
    <property type="molecule type" value="Genomic_DNA"/>
</dbReference>
<keyword evidence="2" id="KW-1185">Reference proteome</keyword>
<evidence type="ECO:0000313" key="2">
    <source>
        <dbReference type="Proteomes" id="UP001489719"/>
    </source>
</evidence>
<sequence>LRRSSVVFCVLFLLVFKASSTLLTASLTSNPDDLVPWSVTDEGLYISPPQGLIDPPQKYFIAAAVKENKQWICLHYDSRYFKFELNKEDRERAIRYMLEAWLAFMEESKIQSWIAHGTLLGWYWNAEPLPWDSDADVQMFVRTMDSMSERFNGTSYEYTTSENEARKYYLDVNPNFLYRSHEDHDNVIDARFVDTQTGLYIDITALAETDPIRQPNTISCKNNHTYLIDDILPLQQTTLIGKRVYVPHKFEKVLQNEYSKNALTNGQHMGYIFSAKDQKWLEESVFMAFNRQMNDIGNGPTRESVQ</sequence>
<evidence type="ECO:0000313" key="1">
    <source>
        <dbReference type="EMBL" id="KAK9321850.1"/>
    </source>
</evidence>